<dbReference type="GO" id="GO:0046872">
    <property type="term" value="F:metal ion binding"/>
    <property type="evidence" value="ECO:0007669"/>
    <property type="project" value="UniProtKB-KW"/>
</dbReference>
<accession>A0A0N5B015</accession>
<dbReference type="SMART" id="SM00608">
    <property type="entry name" value="ACR"/>
    <property type="match status" value="1"/>
</dbReference>
<dbReference type="InterPro" id="IPR024079">
    <property type="entry name" value="MetalloPept_cat_dom_sf"/>
</dbReference>
<evidence type="ECO:0000259" key="3">
    <source>
        <dbReference type="PROSITE" id="PS50214"/>
    </source>
</evidence>
<keyword evidence="2" id="KW-0862">Zinc</keyword>
<dbReference type="Pfam" id="PF01421">
    <property type="entry name" value="Reprolysin"/>
    <property type="match status" value="1"/>
</dbReference>
<dbReference type="PANTHER" id="PTHR11905">
    <property type="entry name" value="ADAM A DISINTEGRIN AND METALLOPROTEASE DOMAIN"/>
    <property type="match status" value="1"/>
</dbReference>
<feature type="domain" description="Peptidase M12B" evidence="4">
    <location>
        <begin position="32"/>
        <end position="195"/>
    </location>
</feature>
<dbReference type="STRING" id="451379.A0A0N5B015"/>
<dbReference type="SMART" id="SM00050">
    <property type="entry name" value="DISIN"/>
    <property type="match status" value="1"/>
</dbReference>
<name>A0A0N5B015_9BILA</name>
<evidence type="ECO:0000256" key="2">
    <source>
        <dbReference type="PROSITE-ProRule" id="PRU00276"/>
    </source>
</evidence>
<dbReference type="Proteomes" id="UP000046393">
    <property type="component" value="Unplaced"/>
</dbReference>
<reference evidence="6" key="1">
    <citation type="submission" date="2017-02" db="UniProtKB">
        <authorList>
            <consortium name="WormBaseParasite"/>
        </authorList>
    </citation>
    <scope>IDENTIFICATION</scope>
</reference>
<dbReference type="InterPro" id="IPR036436">
    <property type="entry name" value="Disintegrin_dom_sf"/>
</dbReference>
<dbReference type="PROSITE" id="PS50215">
    <property type="entry name" value="ADAM_MEPRO"/>
    <property type="match status" value="1"/>
</dbReference>
<dbReference type="Gene3D" id="4.10.70.10">
    <property type="entry name" value="Disintegrin domain"/>
    <property type="match status" value="1"/>
</dbReference>
<sequence length="414" mass="44821">MDQVQAPQYYASYQTGTYAYAKVAMFADYALVFQPLNIHVSLVYAEVWSHGDPFNIPNSSATANYDLQKFARRFMKLVQCDHVSVLSGVRFEDVETIGGRAQMEQICKESGTSIVTGKLTLVDVAGTVFAHELGHSIGLRHDEDYPGCSCPYRTGCIMGAKTSTGVGKMYFSTCSVAHLQQILMSTARYNCMSRPPTAVDTAARCGNGVLEAGEQCDCGISVTCRVGCCDYSTCQAKAGVQCADGECCDLKTCSLRSPGAVCRGAKDICDLPEFCDGQNNRCPADYYMKNGTPCARFTRNYCFEGKCGDREKACKETWGEQAVRTDQCLSLNLHGSQGANCGFFPKVKYCNKHSYVCGRLYCSPNIKNFVAPPGMVSLVIQGQNCVGTVPANKFVTEDKGLVPSGASCGKDAVI</sequence>
<protein>
    <submittedName>
        <fullName evidence="6">Peptidase M12B domain-containing protein</fullName>
    </submittedName>
</protein>
<dbReference type="InterPro" id="IPR006586">
    <property type="entry name" value="ADAM_Cys-rich"/>
</dbReference>
<evidence type="ECO:0000259" key="4">
    <source>
        <dbReference type="PROSITE" id="PS50215"/>
    </source>
</evidence>
<dbReference type="InterPro" id="IPR001762">
    <property type="entry name" value="Disintegrin_dom"/>
</dbReference>
<keyword evidence="2" id="KW-0479">Metal-binding</keyword>
<feature type="binding site" evidence="2">
    <location>
        <position position="135"/>
    </location>
    <ligand>
        <name>Zn(2+)</name>
        <dbReference type="ChEBI" id="CHEBI:29105"/>
        <note>catalytic</note>
    </ligand>
</feature>
<dbReference type="SUPFAM" id="SSF57552">
    <property type="entry name" value="Blood coagulation inhibitor (disintegrin)"/>
    <property type="match status" value="1"/>
</dbReference>
<dbReference type="WBParaSite" id="SMUV_0001060301-mRNA-1">
    <property type="protein sequence ID" value="SMUV_0001060301-mRNA-1"/>
    <property type="gene ID" value="SMUV_0001060301"/>
</dbReference>
<dbReference type="Pfam" id="PF00200">
    <property type="entry name" value="Disintegrin"/>
    <property type="match status" value="1"/>
</dbReference>
<dbReference type="PANTHER" id="PTHR11905:SF159">
    <property type="entry name" value="ADAM METALLOPROTEASE"/>
    <property type="match status" value="1"/>
</dbReference>
<evidence type="ECO:0000313" key="5">
    <source>
        <dbReference type="Proteomes" id="UP000046393"/>
    </source>
</evidence>
<organism evidence="5 6">
    <name type="scientific">Syphacia muris</name>
    <dbReference type="NCBI Taxonomy" id="451379"/>
    <lineage>
        <taxon>Eukaryota</taxon>
        <taxon>Metazoa</taxon>
        <taxon>Ecdysozoa</taxon>
        <taxon>Nematoda</taxon>
        <taxon>Chromadorea</taxon>
        <taxon>Rhabditida</taxon>
        <taxon>Spirurina</taxon>
        <taxon>Oxyuridomorpha</taxon>
        <taxon>Oxyuroidea</taxon>
        <taxon>Oxyuridae</taxon>
        <taxon>Syphacia</taxon>
    </lineage>
</organism>
<comment type="caution">
    <text evidence="2">Lacks conserved residue(s) required for the propagation of feature annotation.</text>
</comment>
<feature type="binding site" evidence="2">
    <location>
        <position position="141"/>
    </location>
    <ligand>
        <name>Zn(2+)</name>
        <dbReference type="ChEBI" id="CHEBI:29105"/>
        <note>catalytic</note>
    </ligand>
</feature>
<feature type="disulfide bond" evidence="1">
    <location>
        <begin position="262"/>
        <end position="282"/>
    </location>
</feature>
<dbReference type="GO" id="GO:0004222">
    <property type="term" value="F:metalloendopeptidase activity"/>
    <property type="evidence" value="ECO:0007669"/>
    <property type="project" value="InterPro"/>
</dbReference>
<keyword evidence="1" id="KW-1015">Disulfide bond</keyword>
<dbReference type="PROSITE" id="PS50214">
    <property type="entry name" value="DISINTEGRIN_2"/>
    <property type="match status" value="1"/>
</dbReference>
<feature type="active site" evidence="2">
    <location>
        <position position="132"/>
    </location>
</feature>
<feature type="binding site" evidence="2">
    <location>
        <position position="131"/>
    </location>
    <ligand>
        <name>Zn(2+)</name>
        <dbReference type="ChEBI" id="CHEBI:29105"/>
        <note>catalytic</note>
    </ligand>
</feature>
<dbReference type="GO" id="GO:0006509">
    <property type="term" value="P:membrane protein ectodomain proteolysis"/>
    <property type="evidence" value="ECO:0007669"/>
    <property type="project" value="TreeGrafter"/>
</dbReference>
<evidence type="ECO:0000256" key="1">
    <source>
        <dbReference type="PROSITE-ProRule" id="PRU00068"/>
    </source>
</evidence>
<keyword evidence="5" id="KW-1185">Reference proteome</keyword>
<dbReference type="Gene3D" id="3.40.390.10">
    <property type="entry name" value="Collagenase (Catalytic Domain)"/>
    <property type="match status" value="1"/>
</dbReference>
<dbReference type="InterPro" id="IPR001590">
    <property type="entry name" value="Peptidase_M12B"/>
</dbReference>
<evidence type="ECO:0000313" key="6">
    <source>
        <dbReference type="WBParaSite" id="SMUV_0001060301-mRNA-1"/>
    </source>
</evidence>
<proteinExistence type="predicted"/>
<feature type="domain" description="Disintegrin" evidence="3">
    <location>
        <begin position="202"/>
        <end position="290"/>
    </location>
</feature>
<dbReference type="Pfam" id="PF08516">
    <property type="entry name" value="ADAM_CR"/>
    <property type="match status" value="1"/>
</dbReference>
<dbReference type="AlphaFoldDB" id="A0A0N5B015"/>
<dbReference type="SUPFAM" id="SSF55486">
    <property type="entry name" value="Metalloproteases ('zincins'), catalytic domain"/>
    <property type="match status" value="1"/>
</dbReference>